<accession>A0A1M6P7F9</accession>
<dbReference type="GO" id="GO:0004143">
    <property type="term" value="F:ATP-dependent diacylglycerol kinase activity"/>
    <property type="evidence" value="ECO:0007669"/>
    <property type="project" value="InterPro"/>
</dbReference>
<evidence type="ECO:0000313" key="2">
    <source>
        <dbReference type="EMBL" id="SHK03810.1"/>
    </source>
</evidence>
<feature type="transmembrane region" description="Helical" evidence="1">
    <location>
        <begin position="109"/>
        <end position="129"/>
    </location>
</feature>
<keyword evidence="1" id="KW-1133">Transmembrane helix</keyword>
<name>A0A1M6P7F9_9BACT</name>
<dbReference type="EMBL" id="FRAU01000001">
    <property type="protein sequence ID" value="SHK03810.1"/>
    <property type="molecule type" value="Genomic_DNA"/>
</dbReference>
<dbReference type="STRING" id="633813.SAMN04488087_0061"/>
<keyword evidence="3" id="KW-1185">Reference proteome</keyword>
<sequence length="206" mass="22067">MANVSPVSALTYRGELLRKALHLLALSIPVGMLQVSRSTALAVLWPLALVALGADLLRARWPAFHQLIRQVFGSMMRPEELPPPGGPIAINGATWVLLSSALLATLFPLPVAATAFAVFMVGDAAAAIVGRRFGRHYWPGSHRTFEGSLAFFGTALLTAWFFPVPMGHGILAALLATILEVLPLPLNDNVRVPLAVALLLWLLQGL</sequence>
<keyword evidence="2" id="KW-0808">Transferase</keyword>
<feature type="transmembrane region" description="Helical" evidence="1">
    <location>
        <begin position="149"/>
        <end position="178"/>
    </location>
</feature>
<gene>
    <name evidence="2" type="ORF">SAMN04488087_0061</name>
</gene>
<proteinExistence type="predicted"/>
<dbReference type="OrthoDB" id="1495427at2"/>
<dbReference type="AlphaFoldDB" id="A0A1M6P7F9"/>
<keyword evidence="1" id="KW-0812">Transmembrane</keyword>
<reference evidence="3" key="1">
    <citation type="submission" date="2016-11" db="EMBL/GenBank/DDBJ databases">
        <authorList>
            <person name="Varghese N."/>
            <person name="Submissions S."/>
        </authorList>
    </citation>
    <scope>NUCLEOTIDE SEQUENCE [LARGE SCALE GENOMIC DNA]</scope>
    <source>
        <strain evidence="3">DSM 22212</strain>
    </source>
</reference>
<protein>
    <submittedName>
        <fullName evidence="2">Dolichol kinase</fullName>
    </submittedName>
</protein>
<dbReference type="InterPro" id="IPR037997">
    <property type="entry name" value="Dgk1-like"/>
</dbReference>
<evidence type="ECO:0000256" key="1">
    <source>
        <dbReference type="SAM" id="Phobius"/>
    </source>
</evidence>
<dbReference type="Proteomes" id="UP000185812">
    <property type="component" value="Unassembled WGS sequence"/>
</dbReference>
<dbReference type="PANTHER" id="PTHR31303">
    <property type="entry name" value="CTP-DEPENDENT DIACYLGLYCEROL KINASE 1"/>
    <property type="match status" value="1"/>
</dbReference>
<dbReference type="RefSeq" id="WP_072713848.1">
    <property type="nucleotide sequence ID" value="NZ_FRAU01000001.1"/>
</dbReference>
<evidence type="ECO:0000313" key="3">
    <source>
        <dbReference type="Proteomes" id="UP000185812"/>
    </source>
</evidence>
<organism evidence="2 3">
    <name type="scientific">Rhodothermus profundi</name>
    <dbReference type="NCBI Taxonomy" id="633813"/>
    <lineage>
        <taxon>Bacteria</taxon>
        <taxon>Pseudomonadati</taxon>
        <taxon>Rhodothermota</taxon>
        <taxon>Rhodothermia</taxon>
        <taxon>Rhodothermales</taxon>
        <taxon>Rhodothermaceae</taxon>
        <taxon>Rhodothermus</taxon>
    </lineage>
</organism>
<keyword evidence="2" id="KW-0418">Kinase</keyword>
<dbReference type="PANTHER" id="PTHR31303:SF1">
    <property type="entry name" value="CTP-DEPENDENT DIACYLGLYCEROL KINASE 1"/>
    <property type="match status" value="1"/>
</dbReference>
<keyword evidence="1" id="KW-0472">Membrane</keyword>